<keyword evidence="8" id="KW-0472">Membrane</keyword>
<dbReference type="PANTHER" id="PTHR42878">
    <property type="entry name" value="TWO-COMPONENT HISTIDINE KINASE"/>
    <property type="match status" value="1"/>
</dbReference>
<evidence type="ECO:0000256" key="2">
    <source>
        <dbReference type="ARBA" id="ARBA00012438"/>
    </source>
</evidence>
<keyword evidence="7" id="KW-0902">Two-component regulatory system</keyword>
<dbReference type="PANTHER" id="PTHR42878:SF7">
    <property type="entry name" value="SENSOR HISTIDINE KINASE GLRK"/>
    <property type="match status" value="1"/>
</dbReference>
<dbReference type="Pfam" id="PF02518">
    <property type="entry name" value="HATPase_c"/>
    <property type="match status" value="1"/>
</dbReference>
<dbReference type="EMBL" id="FNXY01000011">
    <property type="protein sequence ID" value="SEJ68985.1"/>
    <property type="molecule type" value="Genomic_DNA"/>
</dbReference>
<keyword evidence="5 10" id="KW-0418">Kinase</keyword>
<dbReference type="PROSITE" id="PS50109">
    <property type="entry name" value="HIS_KIN"/>
    <property type="match status" value="1"/>
</dbReference>
<feature type="domain" description="Histidine kinase" evidence="9">
    <location>
        <begin position="213"/>
        <end position="425"/>
    </location>
</feature>
<dbReference type="InterPro" id="IPR003661">
    <property type="entry name" value="HisK_dim/P_dom"/>
</dbReference>
<dbReference type="SUPFAM" id="SSF55874">
    <property type="entry name" value="ATPase domain of HSP90 chaperone/DNA topoisomerase II/histidine kinase"/>
    <property type="match status" value="1"/>
</dbReference>
<dbReference type="OrthoDB" id="900403at2"/>
<dbReference type="InterPro" id="IPR005467">
    <property type="entry name" value="His_kinase_dom"/>
</dbReference>
<evidence type="ECO:0000313" key="11">
    <source>
        <dbReference type="Proteomes" id="UP000199532"/>
    </source>
</evidence>
<dbReference type="RefSeq" id="WP_090341846.1">
    <property type="nucleotide sequence ID" value="NZ_FNXY01000011.1"/>
</dbReference>
<dbReference type="GO" id="GO:0007234">
    <property type="term" value="P:osmosensory signaling via phosphorelay pathway"/>
    <property type="evidence" value="ECO:0007669"/>
    <property type="project" value="TreeGrafter"/>
</dbReference>
<keyword evidence="3" id="KW-0808">Transferase</keyword>
<sequence length="425" mass="48079">MIQKYTFALFCLLLNVYAPLKLSMTLKNQILFTNRLLVDRQSKMWHNSGESGQNQQGALNIRRIGPHLLAEIPLGLTGFKKLKRFFNLTVQQGRTGYVCLSGEQEVLGLSGLASQPLAAENDNSIPYHKGYGQLLAIRRPWSRYGWTYFWTGICLLLLLWAGAWLYGDFEKRRYSNWQARQQIENLKHAIQALHTVKGRLEQKLWIQSHLLASISHDIRTPIGFVSLSAKEIKLLVDTGQKEAAAEFAEMIALSSDEIIAHVQHMTAFIKISLHEDQIRFSDVVLRELLLQKKKLFEQAIRFQKAALSIEIETDLTVRTNPELLGVLIHNLIDNALKVKQGNEIKILSRTISGKLHLFIRDSGPGMSTSLIKWLCDDPLQRGFSKGEEPNVGLGLIMVKEISRVLSIKVRAQNDSGANICLIFEG</sequence>
<dbReference type="Proteomes" id="UP000199532">
    <property type="component" value="Unassembled WGS sequence"/>
</dbReference>
<dbReference type="GO" id="GO:0000156">
    <property type="term" value="F:phosphorelay response regulator activity"/>
    <property type="evidence" value="ECO:0007669"/>
    <property type="project" value="TreeGrafter"/>
</dbReference>
<dbReference type="InterPro" id="IPR036890">
    <property type="entry name" value="HATPase_C_sf"/>
</dbReference>
<dbReference type="Gene3D" id="1.10.287.130">
    <property type="match status" value="1"/>
</dbReference>
<evidence type="ECO:0000256" key="8">
    <source>
        <dbReference type="SAM" id="Phobius"/>
    </source>
</evidence>
<dbReference type="InterPro" id="IPR050351">
    <property type="entry name" value="BphY/WalK/GraS-like"/>
</dbReference>
<reference evidence="10 11" key="1">
    <citation type="submission" date="2016-10" db="EMBL/GenBank/DDBJ databases">
        <authorList>
            <person name="de Groot N.N."/>
        </authorList>
    </citation>
    <scope>NUCLEOTIDE SEQUENCE [LARGE SCALE GENOMIC DNA]</scope>
    <source>
        <strain evidence="10 11">DSM 19938</strain>
    </source>
</reference>
<dbReference type="CDD" id="cd00082">
    <property type="entry name" value="HisKA"/>
    <property type="match status" value="1"/>
</dbReference>
<keyword evidence="8" id="KW-0812">Transmembrane</keyword>
<protein>
    <recommendedName>
        <fullName evidence="2">histidine kinase</fullName>
        <ecNumber evidence="2">2.7.13.3</ecNumber>
    </recommendedName>
</protein>
<dbReference type="AlphaFoldDB" id="A0A1H7B6E4"/>
<dbReference type="CDD" id="cd00075">
    <property type="entry name" value="HATPase"/>
    <property type="match status" value="1"/>
</dbReference>
<dbReference type="GO" id="GO:0030295">
    <property type="term" value="F:protein kinase activator activity"/>
    <property type="evidence" value="ECO:0007669"/>
    <property type="project" value="TreeGrafter"/>
</dbReference>
<feature type="transmembrane region" description="Helical" evidence="8">
    <location>
        <begin position="148"/>
        <end position="167"/>
    </location>
</feature>
<keyword evidence="8" id="KW-1133">Transmembrane helix</keyword>
<gene>
    <name evidence="10" type="ORF">SAMN04487995_5941</name>
</gene>
<dbReference type="STRING" id="408657.SAMN04487995_5941"/>
<evidence type="ECO:0000256" key="3">
    <source>
        <dbReference type="ARBA" id="ARBA00022679"/>
    </source>
</evidence>
<evidence type="ECO:0000256" key="7">
    <source>
        <dbReference type="ARBA" id="ARBA00023012"/>
    </source>
</evidence>
<dbReference type="SMART" id="SM00388">
    <property type="entry name" value="HisKA"/>
    <property type="match status" value="1"/>
</dbReference>
<evidence type="ECO:0000259" key="9">
    <source>
        <dbReference type="PROSITE" id="PS50109"/>
    </source>
</evidence>
<dbReference type="InterPro" id="IPR036097">
    <property type="entry name" value="HisK_dim/P_sf"/>
</dbReference>
<organism evidence="10 11">
    <name type="scientific">Dyadobacter koreensis</name>
    <dbReference type="NCBI Taxonomy" id="408657"/>
    <lineage>
        <taxon>Bacteria</taxon>
        <taxon>Pseudomonadati</taxon>
        <taxon>Bacteroidota</taxon>
        <taxon>Cytophagia</taxon>
        <taxon>Cytophagales</taxon>
        <taxon>Spirosomataceae</taxon>
        <taxon>Dyadobacter</taxon>
    </lineage>
</organism>
<name>A0A1H7B6E4_9BACT</name>
<dbReference type="InterPro" id="IPR003594">
    <property type="entry name" value="HATPase_dom"/>
</dbReference>
<keyword evidence="11" id="KW-1185">Reference proteome</keyword>
<evidence type="ECO:0000256" key="5">
    <source>
        <dbReference type="ARBA" id="ARBA00022777"/>
    </source>
</evidence>
<evidence type="ECO:0000256" key="6">
    <source>
        <dbReference type="ARBA" id="ARBA00022840"/>
    </source>
</evidence>
<comment type="catalytic activity">
    <reaction evidence="1">
        <text>ATP + protein L-histidine = ADP + protein N-phospho-L-histidine.</text>
        <dbReference type="EC" id="2.7.13.3"/>
    </reaction>
</comment>
<keyword evidence="6" id="KW-0067">ATP-binding</keyword>
<evidence type="ECO:0000256" key="1">
    <source>
        <dbReference type="ARBA" id="ARBA00000085"/>
    </source>
</evidence>
<evidence type="ECO:0000313" key="10">
    <source>
        <dbReference type="EMBL" id="SEJ68985.1"/>
    </source>
</evidence>
<dbReference type="GO" id="GO:0005524">
    <property type="term" value="F:ATP binding"/>
    <property type="evidence" value="ECO:0007669"/>
    <property type="project" value="UniProtKB-KW"/>
</dbReference>
<proteinExistence type="predicted"/>
<dbReference type="GO" id="GO:0000155">
    <property type="term" value="F:phosphorelay sensor kinase activity"/>
    <property type="evidence" value="ECO:0007669"/>
    <property type="project" value="InterPro"/>
</dbReference>
<keyword evidence="4" id="KW-0547">Nucleotide-binding</keyword>
<evidence type="ECO:0000256" key="4">
    <source>
        <dbReference type="ARBA" id="ARBA00022741"/>
    </source>
</evidence>
<dbReference type="SUPFAM" id="SSF47384">
    <property type="entry name" value="Homodimeric domain of signal transducing histidine kinase"/>
    <property type="match status" value="1"/>
</dbReference>
<dbReference type="EC" id="2.7.13.3" evidence="2"/>
<accession>A0A1H7B6E4</accession>
<dbReference type="Gene3D" id="3.30.565.10">
    <property type="entry name" value="Histidine kinase-like ATPase, C-terminal domain"/>
    <property type="match status" value="1"/>
</dbReference>